<accession>A0A226EHH8</accession>
<proteinExistence type="predicted"/>
<organism evidence="2 3">
    <name type="scientific">Folsomia candida</name>
    <name type="common">Springtail</name>
    <dbReference type="NCBI Taxonomy" id="158441"/>
    <lineage>
        <taxon>Eukaryota</taxon>
        <taxon>Metazoa</taxon>
        <taxon>Ecdysozoa</taxon>
        <taxon>Arthropoda</taxon>
        <taxon>Hexapoda</taxon>
        <taxon>Collembola</taxon>
        <taxon>Entomobryomorpha</taxon>
        <taxon>Isotomoidea</taxon>
        <taxon>Isotomidae</taxon>
        <taxon>Proisotominae</taxon>
        <taxon>Folsomia</taxon>
    </lineage>
</organism>
<sequence length="157" mass="17678">MAGDFFAESYNVVLFVSVLGTLTIMMSGCYVYHKWQHIKSKNLSDIIVSSKPKKRLKRFLRRASSSVSTKERTSDLRQMKLEAEGNFTTQVTIPDEEFINHIHMTNLDDDVFDDVFDGVECQPSNKADQAPQCLAANGESLVEKESVPSSKYCSTNL</sequence>
<dbReference type="AlphaFoldDB" id="A0A226EHH8"/>
<dbReference type="EMBL" id="LNIX01000003">
    <property type="protein sequence ID" value="OXA57105.1"/>
    <property type="molecule type" value="Genomic_DNA"/>
</dbReference>
<keyword evidence="1" id="KW-1133">Transmembrane helix</keyword>
<name>A0A226EHH8_FOLCA</name>
<evidence type="ECO:0000313" key="2">
    <source>
        <dbReference type="EMBL" id="OXA57105.1"/>
    </source>
</evidence>
<comment type="caution">
    <text evidence="2">The sequence shown here is derived from an EMBL/GenBank/DDBJ whole genome shotgun (WGS) entry which is preliminary data.</text>
</comment>
<keyword evidence="1" id="KW-0812">Transmembrane</keyword>
<gene>
    <name evidence="2" type="ORF">Fcan01_07060</name>
</gene>
<keyword evidence="1" id="KW-0472">Membrane</keyword>
<protein>
    <submittedName>
        <fullName evidence="2">Uncharacterized protein</fullName>
    </submittedName>
</protein>
<feature type="transmembrane region" description="Helical" evidence="1">
    <location>
        <begin position="12"/>
        <end position="32"/>
    </location>
</feature>
<dbReference type="Proteomes" id="UP000198287">
    <property type="component" value="Unassembled WGS sequence"/>
</dbReference>
<evidence type="ECO:0000313" key="3">
    <source>
        <dbReference type="Proteomes" id="UP000198287"/>
    </source>
</evidence>
<evidence type="ECO:0000256" key="1">
    <source>
        <dbReference type="SAM" id="Phobius"/>
    </source>
</evidence>
<reference evidence="2 3" key="1">
    <citation type="submission" date="2015-12" db="EMBL/GenBank/DDBJ databases">
        <title>The genome of Folsomia candida.</title>
        <authorList>
            <person name="Faddeeva A."/>
            <person name="Derks M.F."/>
            <person name="Anvar Y."/>
            <person name="Smit S."/>
            <person name="Van Straalen N."/>
            <person name="Roelofs D."/>
        </authorList>
    </citation>
    <scope>NUCLEOTIDE SEQUENCE [LARGE SCALE GENOMIC DNA]</scope>
    <source>
        <strain evidence="2 3">VU population</strain>
        <tissue evidence="2">Whole body</tissue>
    </source>
</reference>
<keyword evidence="3" id="KW-1185">Reference proteome</keyword>